<evidence type="ECO:0000313" key="2">
    <source>
        <dbReference type="EMBL" id="RBP14133.1"/>
    </source>
</evidence>
<feature type="signal peptide" evidence="1">
    <location>
        <begin position="1"/>
        <end position="21"/>
    </location>
</feature>
<keyword evidence="3" id="KW-1185">Reference proteome</keyword>
<dbReference type="PANTHER" id="PTHR35271:SF1">
    <property type="entry name" value="ABC TRANSPORTER, SUBSTRATE-BINDING LIPOPROTEIN"/>
    <property type="match status" value="1"/>
</dbReference>
<evidence type="ECO:0000313" key="3">
    <source>
        <dbReference type="Proteomes" id="UP000253529"/>
    </source>
</evidence>
<dbReference type="InterPro" id="IPR028082">
    <property type="entry name" value="Peripla_BP_I"/>
</dbReference>
<organism evidence="2 3">
    <name type="scientific">Roseiarcus fermentans</name>
    <dbReference type="NCBI Taxonomy" id="1473586"/>
    <lineage>
        <taxon>Bacteria</taxon>
        <taxon>Pseudomonadati</taxon>
        <taxon>Pseudomonadota</taxon>
        <taxon>Alphaproteobacteria</taxon>
        <taxon>Hyphomicrobiales</taxon>
        <taxon>Roseiarcaceae</taxon>
        <taxon>Roseiarcus</taxon>
    </lineage>
</organism>
<dbReference type="Pfam" id="PF04392">
    <property type="entry name" value="ABC_sub_bind"/>
    <property type="match status" value="1"/>
</dbReference>
<gene>
    <name evidence="2" type="ORF">DFR50_110159</name>
</gene>
<dbReference type="Proteomes" id="UP000253529">
    <property type="component" value="Unassembled WGS sequence"/>
</dbReference>
<name>A0A366FHH9_9HYPH</name>
<feature type="chain" id="PRO_5016696226" evidence="1">
    <location>
        <begin position="22"/>
        <end position="322"/>
    </location>
</feature>
<keyword evidence="1" id="KW-0732">Signal</keyword>
<dbReference type="EMBL" id="QNRK01000010">
    <property type="protein sequence ID" value="RBP14133.1"/>
    <property type="molecule type" value="Genomic_DNA"/>
</dbReference>
<accession>A0A366FHH9</accession>
<dbReference type="CDD" id="cd06325">
    <property type="entry name" value="PBP1_ABC_unchar_transporter"/>
    <property type="match status" value="1"/>
</dbReference>
<dbReference type="OrthoDB" id="1680494at2"/>
<evidence type="ECO:0000256" key="1">
    <source>
        <dbReference type="SAM" id="SignalP"/>
    </source>
</evidence>
<sequence length="322" mass="33233">MRRRTFIAALAAAAWPLAARAGQRMPRIGYLAPPSAEADRKGLEAFMAGLAELGYVPGKTVVLEARFADGDEARLAAAARELVEIDVDVIVTGGQGVLAAYTATKTIPIVSAVTLDLVAQGIAASLGHPGGNVTGETFFAPELSVKQVELLKQVKPVITRVGLLVPEHNPFDAFTAAAVARVKTLGVALEPIELGDPRDCDRALSAAPGASIDGLVVVDSPQFVVGDGPALIAAAAMRRRLPAVGGPTLAASGGLLGYGVDFAPMFRRAAAFVDKILKGTKPGDIPIEQATTFVTIVNMKTARTLGLDFPPAVLAAADAVIE</sequence>
<comment type="caution">
    <text evidence="2">The sequence shown here is derived from an EMBL/GenBank/DDBJ whole genome shotgun (WGS) entry which is preliminary data.</text>
</comment>
<proteinExistence type="predicted"/>
<protein>
    <submittedName>
        <fullName evidence="2">Putative ABC transport system substrate-binding protein</fullName>
    </submittedName>
</protein>
<dbReference type="InterPro" id="IPR007487">
    <property type="entry name" value="ABC_transpt-TYRBP-like"/>
</dbReference>
<dbReference type="Gene3D" id="3.40.50.2300">
    <property type="match status" value="2"/>
</dbReference>
<dbReference type="SUPFAM" id="SSF53822">
    <property type="entry name" value="Periplasmic binding protein-like I"/>
    <property type="match status" value="1"/>
</dbReference>
<reference evidence="2 3" key="1">
    <citation type="submission" date="2018-06" db="EMBL/GenBank/DDBJ databases">
        <title>Genomic Encyclopedia of Type Strains, Phase IV (KMG-IV): sequencing the most valuable type-strain genomes for metagenomic binning, comparative biology and taxonomic classification.</title>
        <authorList>
            <person name="Goeker M."/>
        </authorList>
    </citation>
    <scope>NUCLEOTIDE SEQUENCE [LARGE SCALE GENOMIC DNA]</scope>
    <source>
        <strain evidence="2 3">DSM 24875</strain>
    </source>
</reference>
<dbReference type="RefSeq" id="WP_113889262.1">
    <property type="nucleotide sequence ID" value="NZ_QNRK01000010.1"/>
</dbReference>
<dbReference type="AlphaFoldDB" id="A0A366FHH9"/>
<dbReference type="PANTHER" id="PTHR35271">
    <property type="entry name" value="ABC TRANSPORTER, SUBSTRATE-BINDING LIPOPROTEIN-RELATED"/>
    <property type="match status" value="1"/>
</dbReference>